<gene>
    <name evidence="1" type="ORF">EDC61_11373</name>
</gene>
<protein>
    <submittedName>
        <fullName evidence="1">Uncharacterized protein</fullName>
    </submittedName>
</protein>
<dbReference type="RefSeq" id="WP_126460849.1">
    <property type="nucleotide sequence ID" value="NZ_AP018721.1"/>
</dbReference>
<dbReference type="EMBL" id="SLZY01000013">
    <property type="protein sequence ID" value="TCS70919.1"/>
    <property type="molecule type" value="Genomic_DNA"/>
</dbReference>
<comment type="caution">
    <text evidence="1">The sequence shown here is derived from an EMBL/GenBank/DDBJ whole genome shotgun (WGS) entry which is preliminary data.</text>
</comment>
<dbReference type="Proteomes" id="UP000295135">
    <property type="component" value="Unassembled WGS sequence"/>
</dbReference>
<dbReference type="OrthoDB" id="9182543at2"/>
<evidence type="ECO:0000313" key="1">
    <source>
        <dbReference type="EMBL" id="TCS70919.1"/>
    </source>
</evidence>
<proteinExistence type="predicted"/>
<keyword evidence="2" id="KW-1185">Reference proteome</keyword>
<evidence type="ECO:0000313" key="2">
    <source>
        <dbReference type="Proteomes" id="UP000295135"/>
    </source>
</evidence>
<dbReference type="AlphaFoldDB" id="A0A4V2UQI8"/>
<name>A0A4V2UQI8_9PROT</name>
<sequence>MADALLQSSLALFAAALAAWFAVLTYFRQREHELILSRYLEGGLDLLAAEVERVSETFSHNWARCLAILKSYRDLEDQFDIEELSKGFLELQSSKHNIVAHHRLYTLTGAREYWDFYQKAMAYYTTANSVLVKEIPEVIRVKLTSDRIDTPHAEIVNHGFDVAKEQDDGSHKYVQLVAELQTLSAALESERYRFKNLNKFRDKTEVQESLQRIKGLLASLEDETDAQQGAPGDAKKRRA</sequence>
<reference evidence="1 2" key="1">
    <citation type="submission" date="2019-03" db="EMBL/GenBank/DDBJ databases">
        <title>Genomic Encyclopedia of Type Strains, Phase IV (KMG-IV): sequencing the most valuable type-strain genomes for metagenomic binning, comparative biology and taxonomic classification.</title>
        <authorList>
            <person name="Goeker M."/>
        </authorList>
    </citation>
    <scope>NUCLEOTIDE SEQUENCE [LARGE SCALE GENOMIC DNA]</scope>
    <source>
        <strain evidence="1 2">DSM 103923</strain>
    </source>
</reference>
<organism evidence="1 2">
    <name type="scientific">Sulfuritortus calidifontis</name>
    <dbReference type="NCBI Taxonomy" id="1914471"/>
    <lineage>
        <taxon>Bacteria</taxon>
        <taxon>Pseudomonadati</taxon>
        <taxon>Pseudomonadota</taxon>
        <taxon>Betaproteobacteria</taxon>
        <taxon>Nitrosomonadales</taxon>
        <taxon>Thiobacillaceae</taxon>
        <taxon>Sulfuritortus</taxon>
    </lineage>
</organism>
<accession>A0A4V2UQI8</accession>